<dbReference type="Proteomes" id="UP001527099">
    <property type="component" value="Unassembled WGS sequence"/>
</dbReference>
<keyword evidence="1" id="KW-1133">Transmembrane helix</keyword>
<protein>
    <recommendedName>
        <fullName evidence="4">DUF4131 domain-containing protein</fullName>
    </recommendedName>
</protein>
<keyword evidence="3" id="KW-1185">Reference proteome</keyword>
<accession>A0ABT4GGC6</accession>
<evidence type="ECO:0000313" key="2">
    <source>
        <dbReference type="EMBL" id="MCY9695248.1"/>
    </source>
</evidence>
<comment type="caution">
    <text evidence="2">The sequence shown here is derived from an EMBL/GenBank/DDBJ whole genome shotgun (WGS) entry which is preliminary data.</text>
</comment>
<gene>
    <name evidence="2" type="ORF">M5X19_20425</name>
</gene>
<evidence type="ECO:0000256" key="1">
    <source>
        <dbReference type="SAM" id="Phobius"/>
    </source>
</evidence>
<dbReference type="EMBL" id="JAMDMX010000067">
    <property type="protein sequence ID" value="MCY9695248.1"/>
    <property type="molecule type" value="Genomic_DNA"/>
</dbReference>
<keyword evidence="1" id="KW-0472">Membrane</keyword>
<evidence type="ECO:0000313" key="3">
    <source>
        <dbReference type="Proteomes" id="UP001527099"/>
    </source>
</evidence>
<reference evidence="2 3" key="1">
    <citation type="submission" date="2022-05" db="EMBL/GenBank/DDBJ databases">
        <title>Genome Sequencing of Bee-Associated Microbes.</title>
        <authorList>
            <person name="Dunlap C."/>
        </authorList>
    </citation>
    <scope>NUCLEOTIDE SEQUENCE [LARGE SCALE GENOMIC DNA]</scope>
    <source>
        <strain evidence="2 3">NRRL B-14421</strain>
    </source>
</reference>
<keyword evidence="1" id="KW-0812">Transmembrane</keyword>
<proteinExistence type="predicted"/>
<feature type="transmembrane region" description="Helical" evidence="1">
    <location>
        <begin position="32"/>
        <end position="51"/>
    </location>
</feature>
<dbReference type="RefSeq" id="WP_268616661.1">
    <property type="nucleotide sequence ID" value="NZ_JAMDMX010000067.1"/>
</dbReference>
<organism evidence="2 3">
    <name type="scientific">Paenibacillus alginolyticus</name>
    <dbReference type="NCBI Taxonomy" id="59839"/>
    <lineage>
        <taxon>Bacteria</taxon>
        <taxon>Bacillati</taxon>
        <taxon>Bacillota</taxon>
        <taxon>Bacilli</taxon>
        <taxon>Bacillales</taxon>
        <taxon>Paenibacillaceae</taxon>
        <taxon>Paenibacillus</taxon>
    </lineage>
</organism>
<sequence>MRKSFRISSFVIVLILSYIVVAPYQYSMTALQFYVLTLACILLSGLNIFLFSKKITLEKGVGIVFLLSIIIFSLVEIHHQIPNIRIKQMIEPYVHNAPIKMIGYDTSQSASLPGDPSKNELSEAQGSRTIFLEKAITPGKNVARYTFVFKRPLFINRVDVSRKICIDGFILCNYYYVGSVIIDPDKDELIAFSVMNKGVGK</sequence>
<evidence type="ECO:0008006" key="4">
    <source>
        <dbReference type="Google" id="ProtNLM"/>
    </source>
</evidence>
<feature type="transmembrane region" description="Helical" evidence="1">
    <location>
        <begin position="7"/>
        <end position="26"/>
    </location>
</feature>
<name>A0ABT4GGC6_9BACL</name>
<feature type="transmembrane region" description="Helical" evidence="1">
    <location>
        <begin position="63"/>
        <end position="81"/>
    </location>
</feature>